<evidence type="ECO:0000313" key="2">
    <source>
        <dbReference type="EMBL" id="CAH4034971.1"/>
    </source>
</evidence>
<dbReference type="Proteomes" id="UP001152562">
    <property type="component" value="Unassembled WGS sequence"/>
</dbReference>
<proteinExistence type="predicted"/>
<protein>
    <submittedName>
        <fullName evidence="2">Uncharacterized protein</fullName>
    </submittedName>
</protein>
<comment type="caution">
    <text evidence="2">The sequence shown here is derived from an EMBL/GenBank/DDBJ whole genome shotgun (WGS) entry which is preliminary data.</text>
</comment>
<evidence type="ECO:0000256" key="1">
    <source>
        <dbReference type="SAM" id="MobiDB-lite"/>
    </source>
</evidence>
<accession>A0A9P0TMJ1</accession>
<name>A0A9P0TMJ1_PIEBR</name>
<dbReference type="EMBL" id="CALOZG010000042">
    <property type="protein sequence ID" value="CAH4034971.1"/>
    <property type="molecule type" value="Genomic_DNA"/>
</dbReference>
<sequence length="118" mass="13073">MDTVSVCLTKKLRQSALFHPTIQHCNPNGHRFHCDGAPGGLTTCAHSESRHVHPRPCENPPKVSVWTSRVVRYIRLHAVRCRARLPSARREAGRSAGETHAVRRLSSSTDNDVKSGSD</sequence>
<reference evidence="2" key="1">
    <citation type="submission" date="2022-05" db="EMBL/GenBank/DDBJ databases">
        <authorList>
            <person name="Okamura Y."/>
        </authorList>
    </citation>
    <scope>NUCLEOTIDE SEQUENCE</scope>
</reference>
<dbReference type="AlphaFoldDB" id="A0A9P0TMJ1"/>
<keyword evidence="3" id="KW-1185">Reference proteome</keyword>
<evidence type="ECO:0000313" key="3">
    <source>
        <dbReference type="Proteomes" id="UP001152562"/>
    </source>
</evidence>
<gene>
    <name evidence="2" type="ORF">PIBRA_LOCUS11092</name>
</gene>
<organism evidence="2 3">
    <name type="scientific">Pieris brassicae</name>
    <name type="common">White butterfly</name>
    <name type="synonym">Large white butterfly</name>
    <dbReference type="NCBI Taxonomy" id="7116"/>
    <lineage>
        <taxon>Eukaryota</taxon>
        <taxon>Metazoa</taxon>
        <taxon>Ecdysozoa</taxon>
        <taxon>Arthropoda</taxon>
        <taxon>Hexapoda</taxon>
        <taxon>Insecta</taxon>
        <taxon>Pterygota</taxon>
        <taxon>Neoptera</taxon>
        <taxon>Endopterygota</taxon>
        <taxon>Lepidoptera</taxon>
        <taxon>Glossata</taxon>
        <taxon>Ditrysia</taxon>
        <taxon>Papilionoidea</taxon>
        <taxon>Pieridae</taxon>
        <taxon>Pierinae</taxon>
        <taxon>Pieris</taxon>
    </lineage>
</organism>
<feature type="region of interest" description="Disordered" evidence="1">
    <location>
        <begin position="85"/>
        <end position="118"/>
    </location>
</feature>